<evidence type="ECO:0000256" key="1">
    <source>
        <dbReference type="ARBA" id="ARBA00000085"/>
    </source>
</evidence>
<dbReference type="PANTHER" id="PTHR45436">
    <property type="entry name" value="SENSOR HISTIDINE KINASE YKOH"/>
    <property type="match status" value="1"/>
</dbReference>
<dbReference type="CDD" id="cd00075">
    <property type="entry name" value="HATPase"/>
    <property type="match status" value="1"/>
</dbReference>
<keyword evidence="10 17" id="KW-0067">ATP-binding</keyword>
<dbReference type="Pfam" id="PF00672">
    <property type="entry name" value="HAMP"/>
    <property type="match status" value="1"/>
</dbReference>
<dbReference type="PROSITE" id="PS50885">
    <property type="entry name" value="HAMP"/>
    <property type="match status" value="1"/>
</dbReference>
<keyword evidence="18" id="KW-1185">Reference proteome</keyword>
<dbReference type="Gene3D" id="1.10.287.130">
    <property type="match status" value="1"/>
</dbReference>
<comment type="caution">
    <text evidence="17">The sequence shown here is derived from an EMBL/GenBank/DDBJ whole genome shotgun (WGS) entry which is preliminary data.</text>
</comment>
<evidence type="ECO:0000256" key="4">
    <source>
        <dbReference type="ARBA" id="ARBA00022475"/>
    </source>
</evidence>
<keyword evidence="5" id="KW-0597">Phosphoprotein</keyword>
<evidence type="ECO:0000256" key="10">
    <source>
        <dbReference type="ARBA" id="ARBA00022840"/>
    </source>
</evidence>
<keyword evidence="13 14" id="KW-0472">Membrane</keyword>
<dbReference type="InterPro" id="IPR036890">
    <property type="entry name" value="HATPase_C_sf"/>
</dbReference>
<gene>
    <name evidence="17" type="ORF">VF724_00095</name>
</gene>
<reference evidence="17" key="1">
    <citation type="submission" date="2023-12" db="EMBL/GenBank/DDBJ databases">
        <title>Fervidustalea candida gen. nov., sp. nov., a novel member of the family Paenibacillaceae isolated from a geothermal area.</title>
        <authorList>
            <person name="Li W.-J."/>
            <person name="Jiao J.-Y."/>
            <person name="Chen Y."/>
        </authorList>
    </citation>
    <scope>NUCLEOTIDE SEQUENCE</scope>
    <source>
        <strain evidence="17">SYSU GA230002</strain>
    </source>
</reference>
<evidence type="ECO:0000256" key="13">
    <source>
        <dbReference type="ARBA" id="ARBA00023136"/>
    </source>
</evidence>
<evidence type="ECO:0000313" key="17">
    <source>
        <dbReference type="EMBL" id="MEB3100067.1"/>
    </source>
</evidence>
<dbReference type="CDD" id="cd00082">
    <property type="entry name" value="HisKA"/>
    <property type="match status" value="1"/>
</dbReference>
<accession>A0ABU5ZDU6</accession>
<dbReference type="InterPro" id="IPR036097">
    <property type="entry name" value="HisK_dim/P_sf"/>
</dbReference>
<evidence type="ECO:0000259" key="16">
    <source>
        <dbReference type="PROSITE" id="PS50885"/>
    </source>
</evidence>
<dbReference type="SMART" id="SM00388">
    <property type="entry name" value="HisKA"/>
    <property type="match status" value="1"/>
</dbReference>
<evidence type="ECO:0000256" key="11">
    <source>
        <dbReference type="ARBA" id="ARBA00022989"/>
    </source>
</evidence>
<evidence type="ECO:0000256" key="9">
    <source>
        <dbReference type="ARBA" id="ARBA00022777"/>
    </source>
</evidence>
<dbReference type="InterPro" id="IPR050428">
    <property type="entry name" value="TCS_sensor_his_kinase"/>
</dbReference>
<keyword evidence="7 14" id="KW-0812">Transmembrane</keyword>
<feature type="transmembrane region" description="Helical" evidence="14">
    <location>
        <begin position="20"/>
        <end position="44"/>
    </location>
</feature>
<organism evidence="17 18">
    <name type="scientific">Ferviditalea candida</name>
    <dbReference type="NCBI Taxonomy" id="3108399"/>
    <lineage>
        <taxon>Bacteria</taxon>
        <taxon>Bacillati</taxon>
        <taxon>Bacillota</taxon>
        <taxon>Bacilli</taxon>
        <taxon>Bacillales</taxon>
        <taxon>Paenibacillaceae</taxon>
        <taxon>Ferviditalea</taxon>
    </lineage>
</organism>
<feature type="domain" description="Histidine kinase" evidence="15">
    <location>
        <begin position="270"/>
        <end position="485"/>
    </location>
</feature>
<dbReference type="Pfam" id="PF00512">
    <property type="entry name" value="HisKA"/>
    <property type="match status" value="1"/>
</dbReference>
<dbReference type="EC" id="2.7.13.3" evidence="3"/>
<keyword evidence="9" id="KW-0418">Kinase</keyword>
<dbReference type="PRINTS" id="PR00344">
    <property type="entry name" value="BCTRLSENSOR"/>
</dbReference>
<dbReference type="SUPFAM" id="SSF47384">
    <property type="entry name" value="Homodimeric domain of signal transducing histidine kinase"/>
    <property type="match status" value="1"/>
</dbReference>
<keyword evidence="4" id="KW-1003">Cell membrane</keyword>
<dbReference type="Pfam" id="PF02518">
    <property type="entry name" value="HATPase_c"/>
    <property type="match status" value="1"/>
</dbReference>
<dbReference type="SUPFAM" id="SSF55874">
    <property type="entry name" value="ATPase domain of HSP90 chaperone/DNA topoisomerase II/histidine kinase"/>
    <property type="match status" value="1"/>
</dbReference>
<evidence type="ECO:0000256" key="2">
    <source>
        <dbReference type="ARBA" id="ARBA00004651"/>
    </source>
</evidence>
<dbReference type="InterPro" id="IPR004358">
    <property type="entry name" value="Sig_transdc_His_kin-like_C"/>
</dbReference>
<evidence type="ECO:0000256" key="3">
    <source>
        <dbReference type="ARBA" id="ARBA00012438"/>
    </source>
</evidence>
<feature type="domain" description="HAMP" evidence="16">
    <location>
        <begin position="202"/>
        <end position="255"/>
    </location>
</feature>
<evidence type="ECO:0000259" key="15">
    <source>
        <dbReference type="PROSITE" id="PS50109"/>
    </source>
</evidence>
<dbReference type="PROSITE" id="PS50109">
    <property type="entry name" value="HIS_KIN"/>
    <property type="match status" value="1"/>
</dbReference>
<evidence type="ECO:0000256" key="8">
    <source>
        <dbReference type="ARBA" id="ARBA00022741"/>
    </source>
</evidence>
<dbReference type="SMART" id="SM00387">
    <property type="entry name" value="HATPase_c"/>
    <property type="match status" value="1"/>
</dbReference>
<evidence type="ECO:0000256" key="7">
    <source>
        <dbReference type="ARBA" id="ARBA00022692"/>
    </source>
</evidence>
<evidence type="ECO:0000256" key="5">
    <source>
        <dbReference type="ARBA" id="ARBA00022553"/>
    </source>
</evidence>
<dbReference type="EMBL" id="JAYJLD010000001">
    <property type="protein sequence ID" value="MEB3100067.1"/>
    <property type="molecule type" value="Genomic_DNA"/>
</dbReference>
<dbReference type="Proteomes" id="UP001310386">
    <property type="component" value="Unassembled WGS sequence"/>
</dbReference>
<sequence length="486" mass="54757">MTPKKRIHLNRLLHPKSLRFQLLSRSLLILAVLLMFIGVFQYLFMRQFLYSNKASALQSQVLSIPPETWMDGNPFPGKFKDDAPRLFIPDSTIAFVSMNGDFGVLLVSPDLQTVPKFSAEYYTNAMKQRHGVNYSIIKDNTGAEQLVFLQPVGKHGRPLGIVQVSTSTRPIKVVLIRQLFIFLILSLIAMVAGLLTYLPVLKRTLVPLSNMVDTVEQINAGNLDERLPVGLGQLEIERLSVSFNNMLERLEASFNAEKEAKEQMRRFVADASHELRTPLTSIHGFLEVLLRGAAHRPDQLETALKSMYGESERINKLVQDLLLLARMDRTPSLEITEGMLDGVIHEMEPQLRLLAGERTVIFQVEPNVKARFDQDKIKQVILNLFHNAVQHTDPKQGVIRISLREAEREIELAVRDNGPGIPEEHIPHLFDRFYRIDTSRARKYGGSGLGLAITKSIVEIHGGSIHLESKAGHGSSFQVLLPKPDM</sequence>
<dbReference type="InterPro" id="IPR005467">
    <property type="entry name" value="His_kinase_dom"/>
</dbReference>
<protein>
    <recommendedName>
        <fullName evidence="3">histidine kinase</fullName>
        <ecNumber evidence="3">2.7.13.3</ecNumber>
    </recommendedName>
</protein>
<dbReference type="InterPro" id="IPR003660">
    <property type="entry name" value="HAMP_dom"/>
</dbReference>
<evidence type="ECO:0000313" key="18">
    <source>
        <dbReference type="Proteomes" id="UP001310386"/>
    </source>
</evidence>
<dbReference type="PANTHER" id="PTHR45436:SF5">
    <property type="entry name" value="SENSOR HISTIDINE KINASE TRCS"/>
    <property type="match status" value="1"/>
</dbReference>
<dbReference type="SUPFAM" id="SSF158472">
    <property type="entry name" value="HAMP domain-like"/>
    <property type="match status" value="1"/>
</dbReference>
<dbReference type="CDD" id="cd06225">
    <property type="entry name" value="HAMP"/>
    <property type="match status" value="1"/>
</dbReference>
<evidence type="ECO:0000256" key="12">
    <source>
        <dbReference type="ARBA" id="ARBA00023012"/>
    </source>
</evidence>
<evidence type="ECO:0000256" key="14">
    <source>
        <dbReference type="SAM" id="Phobius"/>
    </source>
</evidence>
<dbReference type="GO" id="GO:0005524">
    <property type="term" value="F:ATP binding"/>
    <property type="evidence" value="ECO:0007669"/>
    <property type="project" value="UniProtKB-KW"/>
</dbReference>
<dbReference type="Gene3D" id="3.30.565.10">
    <property type="entry name" value="Histidine kinase-like ATPase, C-terminal domain"/>
    <property type="match status" value="1"/>
</dbReference>
<comment type="catalytic activity">
    <reaction evidence="1">
        <text>ATP + protein L-histidine = ADP + protein N-phospho-L-histidine.</text>
        <dbReference type="EC" id="2.7.13.3"/>
    </reaction>
</comment>
<keyword evidence="11 14" id="KW-1133">Transmembrane helix</keyword>
<comment type="subcellular location">
    <subcellularLocation>
        <location evidence="2">Cell membrane</location>
        <topology evidence="2">Multi-pass membrane protein</topology>
    </subcellularLocation>
</comment>
<dbReference type="InterPro" id="IPR003594">
    <property type="entry name" value="HATPase_dom"/>
</dbReference>
<keyword evidence="12" id="KW-0902">Two-component regulatory system</keyword>
<dbReference type="SMART" id="SM00304">
    <property type="entry name" value="HAMP"/>
    <property type="match status" value="1"/>
</dbReference>
<name>A0ABU5ZDU6_9BACL</name>
<keyword evidence="6" id="KW-0808">Transferase</keyword>
<dbReference type="InterPro" id="IPR003661">
    <property type="entry name" value="HisK_dim/P_dom"/>
</dbReference>
<dbReference type="RefSeq" id="WP_371752182.1">
    <property type="nucleotide sequence ID" value="NZ_JAYJLD010000001.1"/>
</dbReference>
<feature type="transmembrane region" description="Helical" evidence="14">
    <location>
        <begin position="179"/>
        <end position="200"/>
    </location>
</feature>
<keyword evidence="8" id="KW-0547">Nucleotide-binding</keyword>
<evidence type="ECO:0000256" key="6">
    <source>
        <dbReference type="ARBA" id="ARBA00022679"/>
    </source>
</evidence>
<dbReference type="Gene3D" id="6.10.340.10">
    <property type="match status" value="1"/>
</dbReference>
<proteinExistence type="predicted"/>